<dbReference type="EMBL" id="BAABKG010000003">
    <property type="protein sequence ID" value="GAA5150326.1"/>
    <property type="molecule type" value="Genomic_DNA"/>
</dbReference>
<sequence>MPRPTDPHPARAWGWVAALRDGATTPWPVWLDDGADAAARGRALPGAAQLEVLRRLNAGGAVSPALAERVLTAVPTGRGSVEHVLGDDDPARLPVRELLGVLAGVTAETLAGRRPARVPTGAARLVAPPLLRPALWAGAAAGADADAVVVAVADPATMADHLWTTRALDGSRLGFEAWWQRLAGRSRPPRAADAARLVGEAVAEVGAGRVVVVPARSPALSPVEVEALRRVASPLRVLVPRRRRRRLLTTVLLPLLERGADDAGLRGLTTEVGAAWLAEHGPRARADLAAVLPGTDVRDGTPAALALDADALRIGSDPRPRPVLATLARALLALDGASDGQSAGEREGTA</sequence>
<name>A0ABP9PR96_9ACTN</name>
<evidence type="ECO:0000313" key="2">
    <source>
        <dbReference type="Proteomes" id="UP001500221"/>
    </source>
</evidence>
<comment type="caution">
    <text evidence="1">The sequence shown here is derived from an EMBL/GenBank/DDBJ whole genome shotgun (WGS) entry which is preliminary data.</text>
</comment>
<gene>
    <name evidence="1" type="ORF">GCM10023340_27220</name>
</gene>
<protein>
    <submittedName>
        <fullName evidence="1">Uncharacterized protein</fullName>
    </submittedName>
</protein>
<evidence type="ECO:0000313" key="1">
    <source>
        <dbReference type="EMBL" id="GAA5150326.1"/>
    </source>
</evidence>
<dbReference type="Proteomes" id="UP001500221">
    <property type="component" value="Unassembled WGS sequence"/>
</dbReference>
<accession>A0ABP9PR96</accession>
<proteinExistence type="predicted"/>
<organism evidence="1 2">
    <name type="scientific">Nocardioides marinquilinus</name>
    <dbReference type="NCBI Taxonomy" id="1210400"/>
    <lineage>
        <taxon>Bacteria</taxon>
        <taxon>Bacillati</taxon>
        <taxon>Actinomycetota</taxon>
        <taxon>Actinomycetes</taxon>
        <taxon>Propionibacteriales</taxon>
        <taxon>Nocardioidaceae</taxon>
        <taxon>Nocardioides</taxon>
    </lineage>
</organism>
<dbReference type="RefSeq" id="WP_345459309.1">
    <property type="nucleotide sequence ID" value="NZ_BAABKG010000003.1"/>
</dbReference>
<reference evidence="2" key="1">
    <citation type="journal article" date="2019" name="Int. J. Syst. Evol. Microbiol.">
        <title>The Global Catalogue of Microorganisms (GCM) 10K type strain sequencing project: providing services to taxonomists for standard genome sequencing and annotation.</title>
        <authorList>
            <consortium name="The Broad Institute Genomics Platform"/>
            <consortium name="The Broad Institute Genome Sequencing Center for Infectious Disease"/>
            <person name="Wu L."/>
            <person name="Ma J."/>
        </authorList>
    </citation>
    <scope>NUCLEOTIDE SEQUENCE [LARGE SCALE GENOMIC DNA]</scope>
    <source>
        <strain evidence="2">JCM 18459</strain>
    </source>
</reference>
<keyword evidence="2" id="KW-1185">Reference proteome</keyword>